<protein>
    <submittedName>
        <fullName evidence="2">Uncharacterized protein</fullName>
    </submittedName>
</protein>
<accession>A0ABP0YLG5</accession>
<evidence type="ECO:0000313" key="3">
    <source>
        <dbReference type="Proteomes" id="UP001642487"/>
    </source>
</evidence>
<gene>
    <name evidence="2" type="ORF">CITCOLO1_LOCUS13430</name>
</gene>
<proteinExistence type="predicted"/>
<dbReference type="EMBL" id="OZ021739">
    <property type="protein sequence ID" value="CAK9321359.1"/>
    <property type="molecule type" value="Genomic_DNA"/>
</dbReference>
<feature type="region of interest" description="Disordered" evidence="1">
    <location>
        <begin position="70"/>
        <end position="94"/>
    </location>
</feature>
<reference evidence="2 3" key="1">
    <citation type="submission" date="2024-03" db="EMBL/GenBank/DDBJ databases">
        <authorList>
            <person name="Gkanogiannis A."/>
            <person name="Becerra Lopez-Lavalle L."/>
        </authorList>
    </citation>
    <scope>NUCLEOTIDE SEQUENCE [LARGE SCALE GENOMIC DNA]</scope>
</reference>
<evidence type="ECO:0000256" key="1">
    <source>
        <dbReference type="SAM" id="MobiDB-lite"/>
    </source>
</evidence>
<sequence>MNSLASAPFQQVFRNRAIAKATIAKELGISAKSKVNKHANEDYIRYAHMLAQHPPPDSLSDVAVQAHMPMVPRPNPFSVKSQPLHETTGLRRSE</sequence>
<keyword evidence="3" id="KW-1185">Reference proteome</keyword>
<dbReference type="Proteomes" id="UP001642487">
    <property type="component" value="Chromosome 5"/>
</dbReference>
<evidence type="ECO:0000313" key="2">
    <source>
        <dbReference type="EMBL" id="CAK9321359.1"/>
    </source>
</evidence>
<organism evidence="2 3">
    <name type="scientific">Citrullus colocynthis</name>
    <name type="common">colocynth</name>
    <dbReference type="NCBI Taxonomy" id="252529"/>
    <lineage>
        <taxon>Eukaryota</taxon>
        <taxon>Viridiplantae</taxon>
        <taxon>Streptophyta</taxon>
        <taxon>Embryophyta</taxon>
        <taxon>Tracheophyta</taxon>
        <taxon>Spermatophyta</taxon>
        <taxon>Magnoliopsida</taxon>
        <taxon>eudicotyledons</taxon>
        <taxon>Gunneridae</taxon>
        <taxon>Pentapetalae</taxon>
        <taxon>rosids</taxon>
        <taxon>fabids</taxon>
        <taxon>Cucurbitales</taxon>
        <taxon>Cucurbitaceae</taxon>
        <taxon>Benincaseae</taxon>
        <taxon>Citrullus</taxon>
    </lineage>
</organism>
<name>A0ABP0YLG5_9ROSI</name>